<keyword evidence="3" id="KW-1185">Reference proteome</keyword>
<keyword evidence="1" id="KW-0812">Transmembrane</keyword>
<feature type="transmembrane region" description="Helical" evidence="1">
    <location>
        <begin position="51"/>
        <end position="72"/>
    </location>
</feature>
<gene>
    <name evidence="2" type="ORF">EG850_12685</name>
</gene>
<dbReference type="Proteomes" id="UP000274391">
    <property type="component" value="Unassembled WGS sequence"/>
</dbReference>
<feature type="transmembrane region" description="Helical" evidence="1">
    <location>
        <begin position="79"/>
        <end position="100"/>
    </location>
</feature>
<sequence length="130" mass="13468">MRLGVALIPVFATGGRRLSLAAAALRIGYAAALGIATGTLFAGDAEAFDSIWQTALGLFGLHLVVLAIAGWRSSIVPRWIAALVAIAGVGYLVDALLSITQTSLGFELSTVTFIGEVALLVWLLGWAGRS</sequence>
<dbReference type="AlphaFoldDB" id="A0A3P3VVG8"/>
<keyword evidence="1" id="KW-0472">Membrane</keyword>
<name>A0A3P3VVG8_9MICO</name>
<dbReference type="Pfam" id="PF14329">
    <property type="entry name" value="DUF4386"/>
    <property type="match status" value="1"/>
</dbReference>
<dbReference type="InterPro" id="IPR025495">
    <property type="entry name" value="DUF4386"/>
</dbReference>
<proteinExistence type="predicted"/>
<feature type="transmembrane region" description="Helical" evidence="1">
    <location>
        <begin position="106"/>
        <end position="127"/>
    </location>
</feature>
<organism evidence="2 3">
    <name type="scientific">Gulosibacter macacae</name>
    <dbReference type="NCBI Taxonomy" id="2488791"/>
    <lineage>
        <taxon>Bacteria</taxon>
        <taxon>Bacillati</taxon>
        <taxon>Actinomycetota</taxon>
        <taxon>Actinomycetes</taxon>
        <taxon>Micrococcales</taxon>
        <taxon>Microbacteriaceae</taxon>
        <taxon>Gulosibacter</taxon>
    </lineage>
</organism>
<protein>
    <submittedName>
        <fullName evidence="2">DUF4386 family protein</fullName>
    </submittedName>
</protein>
<dbReference type="OrthoDB" id="4196772at2"/>
<comment type="caution">
    <text evidence="2">The sequence shown here is derived from an EMBL/GenBank/DDBJ whole genome shotgun (WGS) entry which is preliminary data.</text>
</comment>
<evidence type="ECO:0000313" key="2">
    <source>
        <dbReference type="EMBL" id="RRJ85616.1"/>
    </source>
</evidence>
<reference evidence="2 3" key="1">
    <citation type="submission" date="2018-11" db="EMBL/GenBank/DDBJ databases">
        <title>YIM 102482-1 draft genome.</title>
        <authorList>
            <person name="Li G."/>
            <person name="Jiang Y."/>
        </authorList>
    </citation>
    <scope>NUCLEOTIDE SEQUENCE [LARGE SCALE GENOMIC DNA]</scope>
    <source>
        <strain evidence="2 3">YIM 102482-1</strain>
    </source>
</reference>
<keyword evidence="1" id="KW-1133">Transmembrane helix</keyword>
<evidence type="ECO:0000313" key="3">
    <source>
        <dbReference type="Proteomes" id="UP000274391"/>
    </source>
</evidence>
<accession>A0A3P3VVG8</accession>
<dbReference type="EMBL" id="RQVS01000024">
    <property type="protein sequence ID" value="RRJ85616.1"/>
    <property type="molecule type" value="Genomic_DNA"/>
</dbReference>
<evidence type="ECO:0000256" key="1">
    <source>
        <dbReference type="SAM" id="Phobius"/>
    </source>
</evidence>